<comment type="similarity">
    <text evidence="1">Belongs to the anhydro-N-acetylmuramic acid kinase family.</text>
</comment>
<dbReference type="GO" id="GO:0009254">
    <property type="term" value="P:peptidoglycan turnover"/>
    <property type="evidence" value="ECO:0007669"/>
    <property type="project" value="UniProtKB-UniRule"/>
</dbReference>
<dbReference type="EMBL" id="CP002382">
    <property type="protein sequence ID" value="AEP10372.1"/>
    <property type="molecule type" value="Genomic_DNA"/>
</dbReference>
<dbReference type="UniPathway" id="UPA00343"/>
<dbReference type="SUPFAM" id="SSF53067">
    <property type="entry name" value="Actin-like ATPase domain"/>
    <property type="match status" value="1"/>
</dbReference>
<comment type="pathway">
    <text evidence="1">Cell wall biogenesis; peptidoglycan recycling.</text>
</comment>
<keyword evidence="1" id="KW-0808">Transferase</keyword>
<protein>
    <recommendedName>
        <fullName evidence="1">Anhydro-N-acetylmuramic acid kinase</fullName>
        <ecNumber evidence="1">2.7.1.170</ecNumber>
    </recommendedName>
    <alternativeName>
        <fullName evidence="1">AnhMurNAc kinase</fullName>
    </alternativeName>
</protein>
<name>G2KQ04_MICAA</name>
<comment type="function">
    <text evidence="1">Catalyzes the specific phosphorylation of 1,6-anhydro-N-acetylmuramic acid (anhMurNAc) with the simultaneous cleavage of the 1,6-anhydro ring, generating MurNAc-6-P. Is required for the utilization of anhMurNAc either imported from the medium or derived from its own cell wall murein, and thus plays a role in cell wall recycling.</text>
</comment>
<dbReference type="GO" id="GO:0006040">
    <property type="term" value="P:amino sugar metabolic process"/>
    <property type="evidence" value="ECO:0007669"/>
    <property type="project" value="InterPro"/>
</dbReference>
<evidence type="ECO:0000256" key="1">
    <source>
        <dbReference type="HAMAP-Rule" id="MF_01270"/>
    </source>
</evidence>
<reference evidence="2 3" key="1">
    <citation type="journal article" date="2011" name="BMC Genomics">
        <title>Genomic insights into an obligate epibiotic bacterial predator: Micavibrio aeruginosavorus ARL-13.</title>
        <authorList>
            <person name="Wang Z."/>
            <person name="Kadouri D."/>
            <person name="Wu M."/>
        </authorList>
    </citation>
    <scope>NUCLEOTIDE SEQUENCE [LARGE SCALE GENOMIC DNA]</scope>
    <source>
        <strain evidence="2 3">ARL-13</strain>
    </source>
</reference>
<keyword evidence="1" id="KW-0067">ATP-binding</keyword>
<dbReference type="InterPro" id="IPR005338">
    <property type="entry name" value="Anhydro_N_Ac-Mur_kinase"/>
</dbReference>
<dbReference type="UniPathway" id="UPA00544"/>
<dbReference type="AlphaFoldDB" id="G2KQ04"/>
<keyword evidence="3" id="KW-1185">Reference proteome</keyword>
<dbReference type="NCBIfam" id="NF007141">
    <property type="entry name" value="PRK09585.1-5"/>
    <property type="match status" value="1"/>
</dbReference>
<proteinExistence type="inferred from homology"/>
<evidence type="ECO:0000313" key="2">
    <source>
        <dbReference type="EMBL" id="AEP10372.1"/>
    </source>
</evidence>
<dbReference type="OrthoDB" id="9763949at2"/>
<dbReference type="RefSeq" id="WP_014103595.1">
    <property type="nucleotide sequence ID" value="NC_016026.1"/>
</dbReference>
<sequence>MQKPREYTVIGLMSGTSLDGIDAALIRTDGADSLTHLGFITVPYEDSVRDALRACLGRRVDNDGTVARAETLMTKAHADAVRALLAQTGVAAADVDLIGFHGQTIMHDAPGGFTWQIGNGDLLAAETGIDVINDFRTNDVKHGGQGAPLIPLYHRAMAASSGLDLPVAILNIGGVANITWIGADGRLSAFDTGPGNAIINDWTRKHTGAEFDLDGQLAKSGTFHNGIVRGWLGHHYFRVAPPKSLDRDAWHVMGDLVGMNAADGAATLTRFTVESIAAARDHLPAAPKAWYVAGGGRLNPVIMDGLRDVLGVPVHSIDDLGWNGDAVEAEGFAWLAVRSLLGQPLSVPETTGCKIAVSGGKLHPAPGKTMRVG</sequence>
<dbReference type="Proteomes" id="UP000009286">
    <property type="component" value="Chromosome"/>
</dbReference>
<keyword evidence="1" id="KW-0119">Carbohydrate metabolism</keyword>
<dbReference type="Gene3D" id="3.30.420.40">
    <property type="match status" value="2"/>
</dbReference>
<dbReference type="HOGENOM" id="CLU_038782_3_0_5"/>
<dbReference type="EC" id="2.7.1.170" evidence="1"/>
<gene>
    <name evidence="1" type="primary">anmK</name>
    <name evidence="2" type="ordered locus">MICA_2064</name>
</gene>
<keyword evidence="1" id="KW-0418">Kinase</keyword>
<dbReference type="eggNOG" id="COG2377">
    <property type="taxonomic scope" value="Bacteria"/>
</dbReference>
<accession>G2KQ04</accession>
<feature type="binding site" evidence="1">
    <location>
        <begin position="15"/>
        <end position="22"/>
    </location>
    <ligand>
        <name>ATP</name>
        <dbReference type="ChEBI" id="CHEBI:30616"/>
    </ligand>
</feature>
<dbReference type="GO" id="GO:0005524">
    <property type="term" value="F:ATP binding"/>
    <property type="evidence" value="ECO:0007669"/>
    <property type="project" value="UniProtKB-UniRule"/>
</dbReference>
<dbReference type="GO" id="GO:0016773">
    <property type="term" value="F:phosphotransferase activity, alcohol group as acceptor"/>
    <property type="evidence" value="ECO:0007669"/>
    <property type="project" value="UniProtKB-UniRule"/>
</dbReference>
<organism evidence="2 3">
    <name type="scientific">Micavibrio aeruginosavorus (strain ARL-13)</name>
    <dbReference type="NCBI Taxonomy" id="856793"/>
    <lineage>
        <taxon>Bacteria</taxon>
        <taxon>Pseudomonadati</taxon>
        <taxon>Bdellovibrionota</taxon>
        <taxon>Bdellovibrionia</taxon>
        <taxon>Bdellovibrionales</taxon>
        <taxon>Pseudobdellovibrionaceae</taxon>
        <taxon>Micavibrio</taxon>
    </lineage>
</organism>
<comment type="catalytic activity">
    <reaction evidence="1">
        <text>1,6-anhydro-N-acetyl-beta-muramate + ATP + H2O = N-acetyl-D-muramate 6-phosphate + ADP + H(+)</text>
        <dbReference type="Rhea" id="RHEA:24952"/>
        <dbReference type="ChEBI" id="CHEBI:15377"/>
        <dbReference type="ChEBI" id="CHEBI:15378"/>
        <dbReference type="ChEBI" id="CHEBI:30616"/>
        <dbReference type="ChEBI" id="CHEBI:58690"/>
        <dbReference type="ChEBI" id="CHEBI:58722"/>
        <dbReference type="ChEBI" id="CHEBI:456216"/>
        <dbReference type="EC" id="2.7.1.170"/>
    </reaction>
</comment>
<evidence type="ECO:0000313" key="3">
    <source>
        <dbReference type="Proteomes" id="UP000009286"/>
    </source>
</evidence>
<keyword evidence="1" id="KW-0547">Nucleotide-binding</keyword>
<comment type="pathway">
    <text evidence="1">Amino-sugar metabolism; 1,6-anhydro-N-acetylmuramate degradation.</text>
</comment>
<dbReference type="InterPro" id="IPR043129">
    <property type="entry name" value="ATPase_NBD"/>
</dbReference>
<dbReference type="PANTHER" id="PTHR30605">
    <property type="entry name" value="ANHYDRO-N-ACETYLMURAMIC ACID KINASE"/>
    <property type="match status" value="1"/>
</dbReference>
<dbReference type="GO" id="GO:0097175">
    <property type="term" value="P:1,6-anhydro-N-acetyl-beta-muramic acid catabolic process"/>
    <property type="evidence" value="ECO:0007669"/>
    <property type="project" value="UniProtKB-UniRule"/>
</dbReference>
<dbReference type="PANTHER" id="PTHR30605:SF0">
    <property type="entry name" value="ANHYDRO-N-ACETYLMURAMIC ACID KINASE"/>
    <property type="match status" value="1"/>
</dbReference>
<dbReference type="Pfam" id="PF03702">
    <property type="entry name" value="AnmK"/>
    <property type="match status" value="1"/>
</dbReference>
<dbReference type="HAMAP" id="MF_01270">
    <property type="entry name" value="AnhMurNAc_kinase"/>
    <property type="match status" value="1"/>
</dbReference>
<dbReference type="KEGG" id="mai:MICA_2064"/>
<dbReference type="GO" id="GO:0016301">
    <property type="term" value="F:kinase activity"/>
    <property type="evidence" value="ECO:0007669"/>
    <property type="project" value="UniProtKB-KW"/>
</dbReference>
<dbReference type="STRING" id="856793.MICA_2064"/>